<proteinExistence type="predicted"/>
<organism evidence="1 2">
    <name type="scientific">Sphingomonas rubra</name>
    <dbReference type="NCBI Taxonomy" id="634430"/>
    <lineage>
        <taxon>Bacteria</taxon>
        <taxon>Pseudomonadati</taxon>
        <taxon>Pseudomonadota</taxon>
        <taxon>Alphaproteobacteria</taxon>
        <taxon>Sphingomonadales</taxon>
        <taxon>Sphingomonadaceae</taxon>
        <taxon>Sphingomonas</taxon>
    </lineage>
</organism>
<evidence type="ECO:0000313" key="2">
    <source>
        <dbReference type="Proteomes" id="UP000199586"/>
    </source>
</evidence>
<dbReference type="Proteomes" id="UP000199586">
    <property type="component" value="Unassembled WGS sequence"/>
</dbReference>
<dbReference type="EMBL" id="FOXP01000004">
    <property type="protein sequence ID" value="SFP62337.1"/>
    <property type="molecule type" value="Genomic_DNA"/>
</dbReference>
<protein>
    <submittedName>
        <fullName evidence="1">Uncharacterized protein</fullName>
    </submittedName>
</protein>
<name>A0A1I5RV90_9SPHN</name>
<accession>A0A1I5RV90</accession>
<dbReference type="RefSeq" id="WP_177200106.1">
    <property type="nucleotide sequence ID" value="NZ_FOXP01000004.1"/>
</dbReference>
<dbReference type="AlphaFoldDB" id="A0A1I5RV90"/>
<keyword evidence="2" id="KW-1185">Reference proteome</keyword>
<evidence type="ECO:0000313" key="1">
    <source>
        <dbReference type="EMBL" id="SFP62337.1"/>
    </source>
</evidence>
<reference evidence="1 2" key="1">
    <citation type="submission" date="2016-10" db="EMBL/GenBank/DDBJ databases">
        <authorList>
            <person name="de Groot N.N."/>
        </authorList>
    </citation>
    <scope>NUCLEOTIDE SEQUENCE [LARGE SCALE GENOMIC DNA]</scope>
    <source>
        <strain evidence="1 2">CGMCC 1.9113</strain>
    </source>
</reference>
<sequence>MPRLRRSASRPSSLHRRGAGPRLLLLGKSGAYVGSWSDDRRDYRIPGTGADVWIVSTPARAIDKARYAEIIFPAGDNVTRYFGAVDDAYVQAGKIQQFGPDPYGNRDPLLCAVQGPGGYMAYDSYQGGAVGTCPQFNVGEVLGVLAVPIKGANGTIVGSRITLSVNGVAGQASDTPILNARLMAACRAEGHVLLNCGQKPFAYLPANANQWG</sequence>
<gene>
    <name evidence="1" type="ORF">SAMN04488241_104146</name>
</gene>